<organism evidence="1 2">
    <name type="scientific">Lactobacillus phage Ld25A</name>
    <dbReference type="NCBI Taxonomy" id="1500734"/>
    <lineage>
        <taxon>Viruses</taxon>
        <taxon>Duplodnaviria</taxon>
        <taxon>Heunggongvirae</taxon>
        <taxon>Uroviricota</taxon>
        <taxon>Caudoviricetes</taxon>
        <taxon>Cequinquevirus</taxon>
        <taxon>Cequinquevirus Ld25A</taxon>
    </lineage>
</organism>
<dbReference type="Proteomes" id="UP000028565">
    <property type="component" value="Segment"/>
</dbReference>
<evidence type="ECO:0000313" key="2">
    <source>
        <dbReference type="Proteomes" id="UP000028565"/>
    </source>
</evidence>
<proteinExistence type="predicted"/>
<accession>A0A075KJB1</accession>
<sequence>MNGFNGFNDYVVAQFTSGIKACKAPFASMIKAGDLVEVKHIYGKGKVIAAESASDNNSLLDLIKMANYPDKEAFEVTAIYSKKEIKWSNDDE</sequence>
<dbReference type="RefSeq" id="YP_009097904.1">
    <property type="nucleotide sequence ID" value="NC_025415.1"/>
</dbReference>
<keyword evidence="2" id="KW-1185">Reference proteome</keyword>
<protein>
    <submittedName>
        <fullName evidence="1">Uncharacterized protein</fullName>
    </submittedName>
</protein>
<gene>
    <name evidence="1" type="ORF">LDB25A_025</name>
</gene>
<dbReference type="GeneID" id="22112910"/>
<name>A0A075KJB1_9CAUD</name>
<dbReference type="OrthoDB" id="19065at10239"/>
<dbReference type="KEGG" id="vg:22112910"/>
<dbReference type="EMBL" id="KJ564036">
    <property type="protein sequence ID" value="AIF54349.1"/>
    <property type="molecule type" value="Genomic_DNA"/>
</dbReference>
<evidence type="ECO:0000313" key="1">
    <source>
        <dbReference type="EMBL" id="AIF54349.1"/>
    </source>
</evidence>
<reference evidence="1 2" key="1">
    <citation type="submission" date="2014-03" db="EMBL/GenBank/DDBJ databases">
        <title>Lactobacillus delbrueckii subsp. bulgaricus Group b Phages.</title>
        <authorList>
            <person name="Casey E.D."/>
            <person name="Mahony J."/>
            <person name="O'Connell-Motherway M."/>
            <person name="Bottacini F."/>
            <person name="Cornelissen A."/>
            <person name="Neve H."/>
            <person name="Heller K."/>
            <person name="Noben J.-P."/>
            <person name="Dal Bello F."/>
            <person name="van Sinderen D."/>
        </authorList>
    </citation>
    <scope>NUCLEOTIDE SEQUENCE [LARGE SCALE GENOMIC DNA]</scope>
</reference>